<evidence type="ECO:0008006" key="4">
    <source>
        <dbReference type="Google" id="ProtNLM"/>
    </source>
</evidence>
<evidence type="ECO:0000256" key="1">
    <source>
        <dbReference type="SAM" id="MobiDB-lite"/>
    </source>
</evidence>
<evidence type="ECO:0000313" key="2">
    <source>
        <dbReference type="EMBL" id="PRO65008.1"/>
    </source>
</evidence>
<sequence>MAQDWEVWRERVEPVLTSLKEEWQFYGYDDVTEDDVWKTFLTKMRREKEIREPVRLHWIVNRLYSLRAGDYMTQLTVQSYRDSGNSGLPPIEDLTPPGTGTD</sequence>
<dbReference type="EMBL" id="PVNS01000010">
    <property type="protein sequence ID" value="PRO65008.1"/>
    <property type="molecule type" value="Genomic_DNA"/>
</dbReference>
<dbReference type="OrthoDB" id="2990595at2"/>
<dbReference type="Proteomes" id="UP000243650">
    <property type="component" value="Unassembled WGS sequence"/>
</dbReference>
<organism evidence="2 3">
    <name type="scientific">Alkalicoccus urumqiensis</name>
    <name type="common">Bacillus urumqiensis</name>
    <dbReference type="NCBI Taxonomy" id="1548213"/>
    <lineage>
        <taxon>Bacteria</taxon>
        <taxon>Bacillati</taxon>
        <taxon>Bacillota</taxon>
        <taxon>Bacilli</taxon>
        <taxon>Bacillales</taxon>
        <taxon>Bacillaceae</taxon>
        <taxon>Alkalicoccus</taxon>
    </lineage>
</organism>
<protein>
    <recommendedName>
        <fullName evidence="4">Post-transcriptional regulator</fullName>
    </recommendedName>
</protein>
<proteinExistence type="predicted"/>
<dbReference type="AlphaFoldDB" id="A0A2P6MFF7"/>
<evidence type="ECO:0000313" key="3">
    <source>
        <dbReference type="Proteomes" id="UP000243650"/>
    </source>
</evidence>
<accession>A0A2P6MFF7</accession>
<feature type="region of interest" description="Disordered" evidence="1">
    <location>
        <begin position="81"/>
        <end position="102"/>
    </location>
</feature>
<gene>
    <name evidence="2" type="ORF">C6I21_11190</name>
</gene>
<name>A0A2P6MFF7_ALKUR</name>
<dbReference type="RefSeq" id="WP_105959566.1">
    <property type="nucleotide sequence ID" value="NZ_PVNS01000010.1"/>
</dbReference>
<reference evidence="2 3" key="1">
    <citation type="submission" date="2018-03" db="EMBL/GenBank/DDBJ databases">
        <title>Bacillus urumqiensis sp. nov., a moderately haloalkaliphilic bacterium isolated from a salt lake.</title>
        <authorList>
            <person name="Zhao B."/>
            <person name="Liao Z."/>
        </authorList>
    </citation>
    <scope>NUCLEOTIDE SEQUENCE [LARGE SCALE GENOMIC DNA]</scope>
    <source>
        <strain evidence="2 3">BZ-SZ-XJ18</strain>
    </source>
</reference>
<comment type="caution">
    <text evidence="2">The sequence shown here is derived from an EMBL/GenBank/DDBJ whole genome shotgun (WGS) entry which is preliminary data.</text>
</comment>
<dbReference type="Pfam" id="PF13797">
    <property type="entry name" value="Post_transc_reg"/>
    <property type="match status" value="1"/>
</dbReference>
<keyword evidence="3" id="KW-1185">Reference proteome</keyword>
<dbReference type="InterPro" id="IPR025716">
    <property type="entry name" value="Post-transcriptional_regulator"/>
</dbReference>